<dbReference type="GO" id="GO:0005634">
    <property type="term" value="C:nucleus"/>
    <property type="evidence" value="ECO:0007669"/>
    <property type="project" value="TreeGrafter"/>
</dbReference>
<accession>A0AAD4XAZ2</accession>
<gene>
    <name evidence="2" type="ORF">MKW98_008045</name>
</gene>
<dbReference type="AlphaFoldDB" id="A0AAD4XAZ2"/>
<comment type="caution">
    <text evidence="2">The sequence shown here is derived from an EMBL/GenBank/DDBJ whole genome shotgun (WGS) entry which is preliminary data.</text>
</comment>
<evidence type="ECO:0008006" key="4">
    <source>
        <dbReference type="Google" id="ProtNLM"/>
    </source>
</evidence>
<dbReference type="SUPFAM" id="SSF56300">
    <property type="entry name" value="Metallo-dependent phosphatases"/>
    <property type="match status" value="1"/>
</dbReference>
<sequence length="251" mass="28240">MEIPAADLLRFSHQIPAFQHTNKVHESCRDVGSLIPKHCQILTFWTGEQVEVALKINENVSTQMIPTLDFFKFAFCLCGVVEAGYEFFAVRHLVTVFSSPNYCACAMMSVDADLTCVFQNKNWYKDLLRLFECAGSCLVAGKIFSMHGGLSPYLEKLGVSCTFRSEKMTEFLEDHVPNLIWASSPVIRLWKMDMNSFPIGNWLPHSLLQTIAGTCAFWIPQPSHKRIKIGLRNKKSKPGTTPKKGSGAEDQ</sequence>
<organism evidence="2 3">
    <name type="scientific">Papaver atlanticum</name>
    <dbReference type="NCBI Taxonomy" id="357466"/>
    <lineage>
        <taxon>Eukaryota</taxon>
        <taxon>Viridiplantae</taxon>
        <taxon>Streptophyta</taxon>
        <taxon>Embryophyta</taxon>
        <taxon>Tracheophyta</taxon>
        <taxon>Spermatophyta</taxon>
        <taxon>Magnoliopsida</taxon>
        <taxon>Ranunculales</taxon>
        <taxon>Papaveraceae</taxon>
        <taxon>Papaveroideae</taxon>
        <taxon>Papaver</taxon>
    </lineage>
</organism>
<feature type="region of interest" description="Disordered" evidence="1">
    <location>
        <begin position="231"/>
        <end position="251"/>
    </location>
</feature>
<dbReference type="InterPro" id="IPR050341">
    <property type="entry name" value="PP1_catalytic_subunit"/>
</dbReference>
<dbReference type="PANTHER" id="PTHR11668:SF496">
    <property type="entry name" value="SERINE_THREONINE-PROTEIN PHOSPHATASE"/>
    <property type="match status" value="1"/>
</dbReference>
<evidence type="ECO:0000256" key="1">
    <source>
        <dbReference type="SAM" id="MobiDB-lite"/>
    </source>
</evidence>
<dbReference type="GO" id="GO:0004722">
    <property type="term" value="F:protein serine/threonine phosphatase activity"/>
    <property type="evidence" value="ECO:0007669"/>
    <property type="project" value="TreeGrafter"/>
</dbReference>
<dbReference type="InterPro" id="IPR029052">
    <property type="entry name" value="Metallo-depent_PP-like"/>
</dbReference>
<keyword evidence="3" id="KW-1185">Reference proteome</keyword>
<dbReference type="GO" id="GO:0005737">
    <property type="term" value="C:cytoplasm"/>
    <property type="evidence" value="ECO:0007669"/>
    <property type="project" value="TreeGrafter"/>
</dbReference>
<dbReference type="Gene3D" id="3.60.21.10">
    <property type="match status" value="1"/>
</dbReference>
<name>A0AAD4XAZ2_9MAGN</name>
<protein>
    <recommendedName>
        <fullName evidence="4">Serine/threonine specific protein phosphatases domain-containing protein</fullName>
    </recommendedName>
</protein>
<dbReference type="Proteomes" id="UP001202328">
    <property type="component" value="Unassembled WGS sequence"/>
</dbReference>
<evidence type="ECO:0000313" key="3">
    <source>
        <dbReference type="Proteomes" id="UP001202328"/>
    </source>
</evidence>
<dbReference type="PANTHER" id="PTHR11668">
    <property type="entry name" value="SERINE/THREONINE PROTEIN PHOSPHATASE"/>
    <property type="match status" value="1"/>
</dbReference>
<dbReference type="EMBL" id="JAJJMB010012776">
    <property type="protein sequence ID" value="KAI3873393.1"/>
    <property type="molecule type" value="Genomic_DNA"/>
</dbReference>
<reference evidence="2" key="1">
    <citation type="submission" date="2022-04" db="EMBL/GenBank/DDBJ databases">
        <title>A functionally conserved STORR gene fusion in Papaver species that diverged 16.8 million years ago.</title>
        <authorList>
            <person name="Catania T."/>
        </authorList>
    </citation>
    <scope>NUCLEOTIDE SEQUENCE</scope>
    <source>
        <strain evidence="2">S-188037</strain>
    </source>
</reference>
<proteinExistence type="predicted"/>
<evidence type="ECO:0000313" key="2">
    <source>
        <dbReference type="EMBL" id="KAI3873393.1"/>
    </source>
</evidence>